<dbReference type="GO" id="GO:0000105">
    <property type="term" value="P:L-histidine biosynthetic process"/>
    <property type="evidence" value="ECO:0007669"/>
    <property type="project" value="UniProtKB-KW"/>
</dbReference>
<proteinExistence type="inferred from homology"/>
<name>A0A8J7W5T3_9EURY</name>
<comment type="similarity">
    <text evidence="1">Belongs to the HisA/HisF family.</text>
</comment>
<evidence type="ECO:0000256" key="1">
    <source>
        <dbReference type="RuleBase" id="RU003657"/>
    </source>
</evidence>
<dbReference type="InterPro" id="IPR013785">
    <property type="entry name" value="Aldolase_TIM"/>
</dbReference>
<comment type="caution">
    <text evidence="2">The sequence shown here is derived from an EMBL/GenBank/DDBJ whole genome shotgun (WGS) entry which is preliminary data.</text>
</comment>
<protein>
    <submittedName>
        <fullName evidence="2">Nickel transporter</fullName>
    </submittedName>
</protein>
<dbReference type="AlphaFoldDB" id="A0A8J7W5T3"/>
<keyword evidence="1" id="KW-0028">Amino-acid biosynthesis</keyword>
<dbReference type="Pfam" id="PF00977">
    <property type="entry name" value="His_biosynth"/>
    <property type="match status" value="1"/>
</dbReference>
<sequence>MQLVCAMDLSGGQVVHGCSGNRSSYTPLTWGLSPTAEPVGYLKAIRPRYLYVADLDRIAGTGSHDEMVLGFAGLVDRCYLDRGCLGPGDILRAPFIENVIGTETAGPDLSGFCGGYLSVDVKEGRVVPTGEDPVALLSRADAMNIDGCIYLHITAVGSSSGIDPGEAGRIRSATDLPLLYGGGVRGEEDLGILHDAGFDGAIIATALHTGAIPLDLIRRGVFC</sequence>
<dbReference type="OrthoDB" id="146815at2157"/>
<organism evidence="2 3">
    <name type="scientific">Methanocalculus chunghsingensis</name>
    <dbReference type="NCBI Taxonomy" id="156457"/>
    <lineage>
        <taxon>Archaea</taxon>
        <taxon>Methanobacteriati</taxon>
        <taxon>Methanobacteriota</taxon>
        <taxon>Stenosarchaea group</taxon>
        <taxon>Methanomicrobia</taxon>
        <taxon>Methanomicrobiales</taxon>
        <taxon>Methanocalculaceae</taxon>
        <taxon>Methanocalculus</taxon>
    </lineage>
</organism>
<keyword evidence="3" id="KW-1185">Reference proteome</keyword>
<dbReference type="InterPro" id="IPR011060">
    <property type="entry name" value="RibuloseP-bd_barrel"/>
</dbReference>
<evidence type="ECO:0000313" key="2">
    <source>
        <dbReference type="EMBL" id="MBR1368884.1"/>
    </source>
</evidence>
<dbReference type="Proteomes" id="UP000730161">
    <property type="component" value="Unassembled WGS sequence"/>
</dbReference>
<evidence type="ECO:0000313" key="3">
    <source>
        <dbReference type="Proteomes" id="UP000730161"/>
    </source>
</evidence>
<gene>
    <name evidence="2" type="ORF">RJ53_04890</name>
</gene>
<dbReference type="EMBL" id="JWHL01000005">
    <property type="protein sequence ID" value="MBR1368884.1"/>
    <property type="molecule type" value="Genomic_DNA"/>
</dbReference>
<reference evidence="2" key="1">
    <citation type="submission" date="2014-12" db="EMBL/GenBank/DDBJ databases">
        <authorList>
            <person name="Huang H.-H."/>
            <person name="Chen S.-C."/>
            <person name="Lai M.-C."/>
        </authorList>
    </citation>
    <scope>NUCLEOTIDE SEQUENCE</scope>
    <source>
        <strain evidence="2">K1F9705b</strain>
    </source>
</reference>
<dbReference type="InterPro" id="IPR006062">
    <property type="entry name" value="His_biosynth"/>
</dbReference>
<dbReference type="SUPFAM" id="SSF51366">
    <property type="entry name" value="Ribulose-phoshate binding barrel"/>
    <property type="match status" value="1"/>
</dbReference>
<dbReference type="Gene3D" id="3.20.20.70">
    <property type="entry name" value="Aldolase class I"/>
    <property type="match status" value="1"/>
</dbReference>
<keyword evidence="1" id="KW-0368">Histidine biosynthesis</keyword>
<accession>A0A8J7W5T3</accession>